<comment type="caution">
    <text evidence="2">The sequence shown here is derived from an EMBL/GenBank/DDBJ whole genome shotgun (WGS) entry which is preliminary data.</text>
</comment>
<dbReference type="Proteomes" id="UP000023152">
    <property type="component" value="Unassembled WGS sequence"/>
</dbReference>
<proteinExistence type="predicted"/>
<name>X6LGY1_RETFI</name>
<sequence length="684" mass="79241">MCVLFYKCWCPRLTTATKANNSVCFTIFTTIIAKKEEQCRQKPDQSFGTLSKGTNPPKPQIPQLIHSDVQEPFLEVDVLVPEPELNSNIIRSSPLAFMNVLDALREICNNNMSTATQYMEQMKEKAKKLSEMKSLLQKVEKHGWNGLETEFESSGDVNADLGNLQNEVLRLQTDLFQLDEECRPIHTKMRQINSIENDLEKYQDNYFSTMAQLRRVHGRIQQVLQDHQTQRDSAMTALEATELQQAVMKCKINDKIAESLIKIDRLQQQLQEAKEQRIASQSYATSLSGLYTSYFATAQDEKKFDQDHKSPKELELEEEVNMCNNFLTGLNEFLKGLKKLRKEQRNRITHLEEVTNQLHNQRASIAEKIGNFEQEAIQKLHKLHCEFISPSQQSLQNNLQYQSILQFGFILFYFILFEINQYYFFFFLVDNREKEEEEIKTNRPALSLENVLRKRVNRMNQVYKKLRDLENRAMTTGSREYLRGLTEIRELQVIMSNQYLKFFFTDFVTKANQIFHDLQLASIAILEQTAGPDDNVILELAGVKTLIRVLERNKREIHLAQDIEETMRFMEAMPDREIVIMHVARHLALSMPYKHFITGKYRPASMMPSLPANDNRDITNPYVVLELFVTKLLEEWIGSVCNTFGKTTTTNVKAALEDDVIAQVRPSNAARLVVNCVWGLDGSL</sequence>
<dbReference type="EMBL" id="ASPP01042360">
    <property type="protein sequence ID" value="ETN99974.1"/>
    <property type="molecule type" value="Genomic_DNA"/>
</dbReference>
<evidence type="ECO:0000256" key="1">
    <source>
        <dbReference type="SAM" id="Coils"/>
    </source>
</evidence>
<organism evidence="2 3">
    <name type="scientific">Reticulomyxa filosa</name>
    <dbReference type="NCBI Taxonomy" id="46433"/>
    <lineage>
        <taxon>Eukaryota</taxon>
        <taxon>Sar</taxon>
        <taxon>Rhizaria</taxon>
        <taxon>Retaria</taxon>
        <taxon>Foraminifera</taxon>
        <taxon>Monothalamids</taxon>
        <taxon>Reticulomyxidae</taxon>
        <taxon>Reticulomyxa</taxon>
    </lineage>
</organism>
<gene>
    <name evidence="2" type="ORF">RFI_37482</name>
</gene>
<evidence type="ECO:0000313" key="3">
    <source>
        <dbReference type="Proteomes" id="UP000023152"/>
    </source>
</evidence>
<accession>X6LGY1</accession>
<feature type="coiled-coil region" evidence="1">
    <location>
        <begin position="334"/>
        <end position="361"/>
    </location>
</feature>
<protein>
    <submittedName>
        <fullName evidence="2">Uncharacterized protein</fullName>
    </submittedName>
</protein>
<keyword evidence="3" id="KW-1185">Reference proteome</keyword>
<feature type="coiled-coil region" evidence="1">
    <location>
        <begin position="112"/>
        <end position="283"/>
    </location>
</feature>
<dbReference type="AlphaFoldDB" id="X6LGY1"/>
<keyword evidence="1" id="KW-0175">Coiled coil</keyword>
<reference evidence="2 3" key="1">
    <citation type="journal article" date="2013" name="Curr. Biol.">
        <title>The Genome of the Foraminiferan Reticulomyxa filosa.</title>
        <authorList>
            <person name="Glockner G."/>
            <person name="Hulsmann N."/>
            <person name="Schleicher M."/>
            <person name="Noegel A.A."/>
            <person name="Eichinger L."/>
            <person name="Gallinger C."/>
            <person name="Pawlowski J."/>
            <person name="Sierra R."/>
            <person name="Euteneuer U."/>
            <person name="Pillet L."/>
            <person name="Moustafa A."/>
            <person name="Platzer M."/>
            <person name="Groth M."/>
            <person name="Szafranski K."/>
            <person name="Schliwa M."/>
        </authorList>
    </citation>
    <scope>NUCLEOTIDE SEQUENCE [LARGE SCALE GENOMIC DNA]</scope>
</reference>
<evidence type="ECO:0000313" key="2">
    <source>
        <dbReference type="EMBL" id="ETN99974.1"/>
    </source>
</evidence>